<evidence type="ECO:0000313" key="6">
    <source>
        <dbReference type="Proteomes" id="UP001054889"/>
    </source>
</evidence>
<dbReference type="Proteomes" id="UP001054889">
    <property type="component" value="Unassembled WGS sequence"/>
</dbReference>
<dbReference type="InterPro" id="IPR001680">
    <property type="entry name" value="WD40_rpt"/>
</dbReference>
<feature type="region of interest" description="Disordered" evidence="4">
    <location>
        <begin position="1"/>
        <end position="32"/>
    </location>
</feature>
<feature type="repeat" description="WD" evidence="3">
    <location>
        <begin position="42"/>
        <end position="83"/>
    </location>
</feature>
<dbReference type="PROSITE" id="PS50082">
    <property type="entry name" value="WD_REPEATS_2"/>
    <property type="match status" value="1"/>
</dbReference>
<dbReference type="PANTHER" id="PTHR33085:SF41">
    <property type="entry name" value="OS12G0624400 PROTEIN"/>
    <property type="match status" value="1"/>
</dbReference>
<dbReference type="PROSITE" id="PS00678">
    <property type="entry name" value="WD_REPEATS_1"/>
    <property type="match status" value="1"/>
</dbReference>
<gene>
    <name evidence="5" type="primary">gb17372</name>
    <name evidence="5" type="ORF">PR202_gb17372</name>
</gene>
<evidence type="ECO:0000256" key="2">
    <source>
        <dbReference type="ARBA" id="ARBA00022737"/>
    </source>
</evidence>
<comment type="caution">
    <text evidence="5">The sequence shown here is derived from an EMBL/GenBank/DDBJ whole genome shotgun (WGS) entry which is preliminary data.</text>
</comment>
<dbReference type="AlphaFoldDB" id="A0AAV5F4B9"/>
<dbReference type="InterPro" id="IPR012871">
    <property type="entry name" value="DUF1668_ORYSA"/>
</dbReference>
<dbReference type="PANTHER" id="PTHR33085">
    <property type="entry name" value="OS12G0113100 PROTEIN-RELATED"/>
    <property type="match status" value="1"/>
</dbReference>
<dbReference type="InterPro" id="IPR015943">
    <property type="entry name" value="WD40/YVTN_repeat-like_dom_sf"/>
</dbReference>
<evidence type="ECO:0000313" key="5">
    <source>
        <dbReference type="EMBL" id="GJN29175.1"/>
    </source>
</evidence>
<dbReference type="InterPro" id="IPR019775">
    <property type="entry name" value="WD40_repeat_CS"/>
</dbReference>
<dbReference type="Gene3D" id="2.130.10.10">
    <property type="entry name" value="YVTN repeat-like/Quinoprotein amine dehydrogenase"/>
    <property type="match status" value="1"/>
</dbReference>
<evidence type="ECO:0000256" key="4">
    <source>
        <dbReference type="SAM" id="MobiDB-lite"/>
    </source>
</evidence>
<dbReference type="SMART" id="SM00320">
    <property type="entry name" value="WD40"/>
    <property type="match status" value="2"/>
</dbReference>
<dbReference type="EMBL" id="BQKI01000081">
    <property type="protein sequence ID" value="GJN29175.1"/>
    <property type="molecule type" value="Genomic_DNA"/>
</dbReference>
<evidence type="ECO:0000256" key="1">
    <source>
        <dbReference type="ARBA" id="ARBA00022574"/>
    </source>
</evidence>
<dbReference type="SUPFAM" id="SSF82171">
    <property type="entry name" value="DPP6 N-terminal domain-like"/>
    <property type="match status" value="1"/>
</dbReference>
<feature type="region of interest" description="Disordered" evidence="4">
    <location>
        <begin position="179"/>
        <end position="209"/>
    </location>
</feature>
<accession>A0AAV5F4B9</accession>
<keyword evidence="1 3" id="KW-0853">WD repeat</keyword>
<dbReference type="InterPro" id="IPR036322">
    <property type="entry name" value="WD40_repeat_dom_sf"/>
</dbReference>
<proteinExistence type="predicted"/>
<reference evidence="5" key="2">
    <citation type="submission" date="2021-12" db="EMBL/GenBank/DDBJ databases">
        <title>Resequencing data analysis of finger millet.</title>
        <authorList>
            <person name="Hatakeyama M."/>
            <person name="Aluri S."/>
            <person name="Balachadran M.T."/>
            <person name="Sivarajan S.R."/>
            <person name="Poveda L."/>
            <person name="Shimizu-Inatsugi R."/>
            <person name="Schlapbach R."/>
            <person name="Sreeman S.M."/>
            <person name="Shimizu K.K."/>
        </authorList>
    </citation>
    <scope>NUCLEOTIDE SEQUENCE</scope>
</reference>
<name>A0AAV5F4B9_ELECO</name>
<dbReference type="Pfam" id="PF00400">
    <property type="entry name" value="WD40"/>
    <property type="match status" value="1"/>
</dbReference>
<keyword evidence="6" id="KW-1185">Reference proteome</keyword>
<organism evidence="5 6">
    <name type="scientific">Eleusine coracana subsp. coracana</name>
    <dbReference type="NCBI Taxonomy" id="191504"/>
    <lineage>
        <taxon>Eukaryota</taxon>
        <taxon>Viridiplantae</taxon>
        <taxon>Streptophyta</taxon>
        <taxon>Embryophyta</taxon>
        <taxon>Tracheophyta</taxon>
        <taxon>Spermatophyta</taxon>
        <taxon>Magnoliopsida</taxon>
        <taxon>Liliopsida</taxon>
        <taxon>Poales</taxon>
        <taxon>Poaceae</taxon>
        <taxon>PACMAD clade</taxon>
        <taxon>Chloridoideae</taxon>
        <taxon>Cynodonteae</taxon>
        <taxon>Eleusininae</taxon>
        <taxon>Eleusine</taxon>
    </lineage>
</organism>
<reference evidence="5" key="1">
    <citation type="journal article" date="2018" name="DNA Res.">
        <title>Multiple hybrid de novo genome assembly of finger millet, an orphan allotetraploid crop.</title>
        <authorList>
            <person name="Hatakeyama M."/>
            <person name="Aluri S."/>
            <person name="Balachadran M.T."/>
            <person name="Sivarajan S.R."/>
            <person name="Patrignani A."/>
            <person name="Gruter S."/>
            <person name="Poveda L."/>
            <person name="Shimizu-Inatsugi R."/>
            <person name="Baeten J."/>
            <person name="Francoijs K.J."/>
            <person name="Nataraja K.N."/>
            <person name="Reddy Y.A.N."/>
            <person name="Phadnis S."/>
            <person name="Ravikumar R.L."/>
            <person name="Schlapbach R."/>
            <person name="Sreeman S.M."/>
            <person name="Shimizu K.K."/>
        </authorList>
    </citation>
    <scope>NUCLEOTIDE SEQUENCE</scope>
</reference>
<protein>
    <submittedName>
        <fullName evidence="5">Uncharacterized protein</fullName>
    </submittedName>
</protein>
<dbReference type="Pfam" id="PF07893">
    <property type="entry name" value="DUF1668"/>
    <property type="match status" value="1"/>
</dbReference>
<dbReference type="SUPFAM" id="SSF50978">
    <property type="entry name" value="WD40 repeat-like"/>
    <property type="match status" value="1"/>
</dbReference>
<sequence length="559" mass="60760">MLDGERPPLRVHQQLGRQDDQGVETPPAPHPGQRNLALVGTMARHEAASNVLVLGGDGQGLYSGACDKTVIVWEIAGGAMALTATLRGHMKAVLCLAAAGDVVCSGSADRTCFDGKDLEGECFLLTNANLCVLRPGTLDIERATNYFLSGKPDLYYNPPGAEKEQLGANKSTAIGFLGSSAGGESSDSRTMAKRPAGGDDADCEGKRQRGTGRKQHLYLVVDDWDKGYSIHKVDIGALASDAKHLPDPPVLRVQAPADHMSTHFAAMDSKMVIMHTLYDQEAPPAFVYDTVTAALAVGPRPSPALQDGFDVAVAVAGKLYTLKPRDQCQQHSFEVLSPRPGTDTDPRWSGKVEEWFWSTVASPPPFDSSVFITGYAVHPDGRTIFVSVERMTLVDRTNPSTYSFDTQRCEWKRHGDWLLPFDGEGLYDSRLDAWVGLCDDGFPCACDIPSSCDGDPSGMTPAPGFRVGKDMVFRKRSKIAAEVALARVDNGEFCVAELQPPEGVDLLAVGDDGRRMLHVSVFSLVYNEARELRTINHRRATSYQVTKHDLLFKAKGFWM</sequence>
<evidence type="ECO:0000256" key="3">
    <source>
        <dbReference type="PROSITE-ProRule" id="PRU00221"/>
    </source>
</evidence>
<keyword evidence="2" id="KW-0677">Repeat</keyword>